<gene>
    <name evidence="4" type="primary">CUNH6orf15</name>
</gene>
<dbReference type="Proteomes" id="UP000515203">
    <property type="component" value="Unplaced"/>
</dbReference>
<sequence length="316" mass="32732">MQGCVAGSWAPLGLLLVCLQLPGLFARSIGSAAEEKASPPLGASLPMLGQPPFSTGRGQPHMAPGSDDITGVPSLFSMPAPGGLQAAGRAGGQQWPLSWGLPPMESWLSEVPWQVMTGAAEDPLEQVLPEELAYLSGPDVLPLGGGSWPEAFSARAAQPAPEASPVHLDSAANRLSLATPLGVPGDPLAQRPFWSLLSRLLPRLPWGALNPSVPWGGGVLGTGWGTRPMRYPSGAWGINSQFPGGGWGSSINRYPGGGWGDTSRYPGGGWGAGIWGNNSRYPGARGGRTAPAVTRPRGPSWYFPAGFPSPQNPGLQ</sequence>
<dbReference type="InParanoid" id="A0A6P6F364"/>
<keyword evidence="2" id="KW-0732">Signal</keyword>
<feature type="chain" id="PRO_5027684935" evidence="2">
    <location>
        <begin position="27"/>
        <end position="316"/>
    </location>
</feature>
<keyword evidence="3" id="KW-1185">Reference proteome</keyword>
<feature type="region of interest" description="Disordered" evidence="1">
    <location>
        <begin position="36"/>
        <end position="71"/>
    </location>
</feature>
<evidence type="ECO:0000313" key="4">
    <source>
        <dbReference type="RefSeq" id="XP_023578663.1"/>
    </source>
</evidence>
<dbReference type="RefSeq" id="XP_023578663.1">
    <property type="nucleotide sequence ID" value="XM_023722895.1"/>
</dbReference>
<dbReference type="CTD" id="101664368"/>
<evidence type="ECO:0000256" key="1">
    <source>
        <dbReference type="SAM" id="MobiDB-lite"/>
    </source>
</evidence>
<evidence type="ECO:0000313" key="3">
    <source>
        <dbReference type="Proteomes" id="UP000515203"/>
    </source>
</evidence>
<dbReference type="Pfam" id="PF15809">
    <property type="entry name" value="STG"/>
    <property type="match status" value="1"/>
</dbReference>
<reference evidence="4" key="1">
    <citation type="submission" date="2025-08" db="UniProtKB">
        <authorList>
            <consortium name="RefSeq"/>
        </authorList>
    </citation>
    <scope>IDENTIFICATION</scope>
</reference>
<protein>
    <submittedName>
        <fullName evidence="4">Uncharacterized protein C6orf15 homolog</fullName>
    </submittedName>
</protein>
<feature type="signal peptide" evidence="2">
    <location>
        <begin position="1"/>
        <end position="26"/>
    </location>
</feature>
<dbReference type="GO" id="GO:0031012">
    <property type="term" value="C:extracellular matrix"/>
    <property type="evidence" value="ECO:0007669"/>
    <property type="project" value="TreeGrafter"/>
</dbReference>
<accession>A0A6P6F364</accession>
<dbReference type="FunCoup" id="A0A6P6F364">
    <property type="interactions" value="24"/>
</dbReference>
<feature type="region of interest" description="Disordered" evidence="1">
    <location>
        <begin position="285"/>
        <end position="316"/>
    </location>
</feature>
<dbReference type="OrthoDB" id="9446516at2759"/>
<dbReference type="PANTHER" id="PTHR15817:SF2">
    <property type="entry name" value="SIMILAR TO RIKEN CDNA 2300002M23"/>
    <property type="match status" value="1"/>
</dbReference>
<proteinExistence type="predicted"/>
<dbReference type="PANTHER" id="PTHR15817">
    <property type="entry name" value="STG PROTEIN"/>
    <property type="match status" value="1"/>
</dbReference>
<organism evidence="3 4">
    <name type="scientific">Octodon degus</name>
    <name type="common">Degu</name>
    <name type="synonym">Sciurus degus</name>
    <dbReference type="NCBI Taxonomy" id="10160"/>
    <lineage>
        <taxon>Eukaryota</taxon>
        <taxon>Metazoa</taxon>
        <taxon>Chordata</taxon>
        <taxon>Craniata</taxon>
        <taxon>Vertebrata</taxon>
        <taxon>Euteleostomi</taxon>
        <taxon>Mammalia</taxon>
        <taxon>Eutheria</taxon>
        <taxon>Euarchontoglires</taxon>
        <taxon>Glires</taxon>
        <taxon>Rodentia</taxon>
        <taxon>Hystricomorpha</taxon>
        <taxon>Octodontidae</taxon>
        <taxon>Octodon</taxon>
    </lineage>
</organism>
<name>A0A6P6F364_OCTDE</name>
<dbReference type="AlphaFoldDB" id="A0A6P6F364"/>
<dbReference type="GeneID" id="101580391"/>
<evidence type="ECO:0000256" key="2">
    <source>
        <dbReference type="SAM" id="SignalP"/>
    </source>
</evidence>
<dbReference type="InterPro" id="IPR026135">
    <property type="entry name" value="C6orf15"/>
</dbReference>
<dbReference type="GO" id="GO:0030198">
    <property type="term" value="P:extracellular matrix organization"/>
    <property type="evidence" value="ECO:0007669"/>
    <property type="project" value="TreeGrafter"/>
</dbReference>